<gene>
    <name evidence="1" type="ORF">HAX54_016469</name>
</gene>
<dbReference type="EMBL" id="JACEIK010002068">
    <property type="protein sequence ID" value="MCD9558842.1"/>
    <property type="molecule type" value="Genomic_DNA"/>
</dbReference>
<name>A0ABS8UL59_DATST</name>
<accession>A0ABS8UL59</accession>
<comment type="caution">
    <text evidence="1">The sequence shown here is derived from an EMBL/GenBank/DDBJ whole genome shotgun (WGS) entry which is preliminary data.</text>
</comment>
<proteinExistence type="predicted"/>
<organism evidence="1 2">
    <name type="scientific">Datura stramonium</name>
    <name type="common">Jimsonweed</name>
    <name type="synonym">Common thornapple</name>
    <dbReference type="NCBI Taxonomy" id="4076"/>
    <lineage>
        <taxon>Eukaryota</taxon>
        <taxon>Viridiplantae</taxon>
        <taxon>Streptophyta</taxon>
        <taxon>Embryophyta</taxon>
        <taxon>Tracheophyta</taxon>
        <taxon>Spermatophyta</taxon>
        <taxon>Magnoliopsida</taxon>
        <taxon>eudicotyledons</taxon>
        <taxon>Gunneridae</taxon>
        <taxon>Pentapetalae</taxon>
        <taxon>asterids</taxon>
        <taxon>lamiids</taxon>
        <taxon>Solanales</taxon>
        <taxon>Solanaceae</taxon>
        <taxon>Solanoideae</taxon>
        <taxon>Datureae</taxon>
        <taxon>Datura</taxon>
    </lineage>
</organism>
<keyword evidence="2" id="KW-1185">Reference proteome</keyword>
<protein>
    <submittedName>
        <fullName evidence="1">Uncharacterized protein</fullName>
    </submittedName>
</protein>
<feature type="non-terminal residue" evidence="1">
    <location>
        <position position="1"/>
    </location>
</feature>
<dbReference type="Proteomes" id="UP000823775">
    <property type="component" value="Unassembled WGS sequence"/>
</dbReference>
<reference evidence="1 2" key="1">
    <citation type="journal article" date="2021" name="BMC Genomics">
        <title>Datura genome reveals duplications of psychoactive alkaloid biosynthetic genes and high mutation rate following tissue culture.</title>
        <authorList>
            <person name="Rajewski A."/>
            <person name="Carter-House D."/>
            <person name="Stajich J."/>
            <person name="Litt A."/>
        </authorList>
    </citation>
    <scope>NUCLEOTIDE SEQUENCE [LARGE SCALE GENOMIC DNA]</scope>
    <source>
        <strain evidence="1">AR-01</strain>
    </source>
</reference>
<sequence>CRAMPENSLLMLNSCARWAAKAVAMSDRPMRRRPAYRIHGVPHSLDARPFPQEVYVCDEAVLC</sequence>
<evidence type="ECO:0000313" key="1">
    <source>
        <dbReference type="EMBL" id="MCD9558842.1"/>
    </source>
</evidence>
<evidence type="ECO:0000313" key="2">
    <source>
        <dbReference type="Proteomes" id="UP000823775"/>
    </source>
</evidence>